<dbReference type="Proteomes" id="UP000182312">
    <property type="component" value="Unassembled WGS sequence"/>
</dbReference>
<evidence type="ECO:0000256" key="3">
    <source>
        <dbReference type="ARBA" id="ARBA00022448"/>
    </source>
</evidence>
<sequence>MARVEIYTTPTCPYCLAAKSLLTRKGVSFEETDVSRDPQIRIAMTERAGGRRSVPQIFIDGQHIGGSDELHALEHEGKLDGLLAAA</sequence>
<dbReference type="PROSITE" id="PS00195">
    <property type="entry name" value="GLUTAREDOXIN_1"/>
    <property type="match status" value="1"/>
</dbReference>
<gene>
    <name evidence="9" type="ORF">IT41_10465</name>
    <name evidence="10" type="ORF">SAMN04487972_11387</name>
</gene>
<dbReference type="CDD" id="cd03418">
    <property type="entry name" value="GRX_GRXb_1_3_like"/>
    <property type="match status" value="1"/>
</dbReference>
<evidence type="ECO:0000256" key="7">
    <source>
        <dbReference type="RuleBase" id="RU364065"/>
    </source>
</evidence>
<evidence type="ECO:0000256" key="6">
    <source>
        <dbReference type="ARBA" id="ARBA00023284"/>
    </source>
</evidence>
<keyword evidence="5" id="KW-1015">Disulfide bond</keyword>
<proteinExistence type="inferred from homology"/>
<dbReference type="EMBL" id="FOJO01000013">
    <property type="protein sequence ID" value="SFA55403.1"/>
    <property type="molecule type" value="Genomic_DNA"/>
</dbReference>
<dbReference type="STRING" id="376733.SAMN04487972_11387"/>
<dbReference type="InterPro" id="IPR036249">
    <property type="entry name" value="Thioredoxin-like_sf"/>
</dbReference>
<dbReference type="PANTHER" id="PTHR45694">
    <property type="entry name" value="GLUTAREDOXIN 2"/>
    <property type="match status" value="1"/>
</dbReference>
<dbReference type="GO" id="GO:0045454">
    <property type="term" value="P:cell redox homeostasis"/>
    <property type="evidence" value="ECO:0007669"/>
    <property type="project" value="InterPro"/>
</dbReference>
<keyword evidence="11" id="KW-1185">Reference proteome</keyword>
<reference evidence="10 12" key="3">
    <citation type="submission" date="2016-10" db="EMBL/GenBank/DDBJ databases">
        <authorList>
            <person name="de Groot N.N."/>
        </authorList>
    </citation>
    <scope>NUCLEOTIDE SEQUENCE [LARGE SCALE GENOMIC DNA]</scope>
    <source>
        <strain evidence="10 12">CGMCC 1.6117</strain>
    </source>
</reference>
<reference evidence="9 11" key="2">
    <citation type="submission" date="2014-10" db="EMBL/GenBank/DDBJ databases">
        <title>Paracoccus sanguinis sp. nov., isolated from clinical specimens of New York State patients.</title>
        <authorList>
            <person name="Mingle L.A."/>
            <person name="Cole J.A."/>
            <person name="Lapierre P."/>
            <person name="Musser K.A."/>
        </authorList>
    </citation>
    <scope>NUCLEOTIDE SEQUENCE [LARGE SCALE GENOMIC DNA]</scope>
    <source>
        <strain evidence="9 11">JCM 14014</strain>
    </source>
</reference>
<evidence type="ECO:0000256" key="5">
    <source>
        <dbReference type="ARBA" id="ARBA00023157"/>
    </source>
</evidence>
<evidence type="ECO:0000313" key="9">
    <source>
        <dbReference type="EMBL" id="KGJ04318.1"/>
    </source>
</evidence>
<dbReference type="NCBIfam" id="TIGR02181">
    <property type="entry name" value="GRX_bact"/>
    <property type="match status" value="1"/>
</dbReference>
<dbReference type="Pfam" id="PF00462">
    <property type="entry name" value="Glutaredoxin"/>
    <property type="match status" value="1"/>
</dbReference>
<dbReference type="Gene3D" id="3.40.30.10">
    <property type="entry name" value="Glutaredoxin"/>
    <property type="match status" value="1"/>
</dbReference>
<evidence type="ECO:0000259" key="8">
    <source>
        <dbReference type="Pfam" id="PF00462"/>
    </source>
</evidence>
<dbReference type="RefSeq" id="WP_036740875.1">
    <property type="nucleotide sequence ID" value="NZ_FOJO01000013.1"/>
</dbReference>
<evidence type="ECO:0000256" key="1">
    <source>
        <dbReference type="ARBA" id="ARBA00002549"/>
    </source>
</evidence>
<evidence type="ECO:0000256" key="2">
    <source>
        <dbReference type="ARBA" id="ARBA00007787"/>
    </source>
</evidence>
<dbReference type="EMBL" id="JRKN01000012">
    <property type="protein sequence ID" value="KGJ04318.1"/>
    <property type="molecule type" value="Genomic_DNA"/>
</dbReference>
<dbReference type="InterPro" id="IPR011900">
    <property type="entry name" value="GRX_bact"/>
</dbReference>
<protein>
    <recommendedName>
        <fullName evidence="7">Glutaredoxin</fullName>
    </recommendedName>
</protein>
<keyword evidence="4 7" id="KW-0249">Electron transport</keyword>
<dbReference type="AlphaFoldDB" id="A0A099F220"/>
<dbReference type="GO" id="GO:0015038">
    <property type="term" value="F:glutathione disulfide oxidoreductase activity"/>
    <property type="evidence" value="ECO:0007669"/>
    <property type="project" value="UniProtKB-UniRule"/>
</dbReference>
<dbReference type="PRINTS" id="PR00160">
    <property type="entry name" value="GLUTAREDOXIN"/>
</dbReference>
<name>A0A099F220_9RHOB</name>
<keyword evidence="3 7" id="KW-0813">Transport</keyword>
<comment type="function">
    <text evidence="1 7">Has a glutathione-disulfide oxidoreductase activity in the presence of NADPH and glutathione reductase. Reduces low molecular weight disulfides and proteins.</text>
</comment>
<dbReference type="InterPro" id="IPR014025">
    <property type="entry name" value="Glutaredoxin_subgr"/>
</dbReference>
<keyword evidence="7" id="KW-0963">Cytoplasm</keyword>
<feature type="domain" description="Glutaredoxin" evidence="8">
    <location>
        <begin position="4"/>
        <end position="64"/>
    </location>
</feature>
<dbReference type="OrthoDB" id="9814618at2"/>
<accession>A0A099F220</accession>
<dbReference type="InterPro" id="IPR011767">
    <property type="entry name" value="GLR_AS"/>
</dbReference>
<evidence type="ECO:0000313" key="11">
    <source>
        <dbReference type="Proteomes" id="UP000029846"/>
    </source>
</evidence>
<organism evidence="9 11">
    <name type="scientific">Paracoccus halophilus</name>
    <dbReference type="NCBI Taxonomy" id="376733"/>
    <lineage>
        <taxon>Bacteria</taxon>
        <taxon>Pseudomonadati</taxon>
        <taxon>Pseudomonadota</taxon>
        <taxon>Alphaproteobacteria</taxon>
        <taxon>Rhodobacterales</taxon>
        <taxon>Paracoccaceae</taxon>
        <taxon>Paracoccus</taxon>
    </lineage>
</organism>
<dbReference type="Proteomes" id="UP000029846">
    <property type="component" value="Unassembled WGS sequence"/>
</dbReference>
<reference evidence="9 11" key="1">
    <citation type="submission" date="2014-09" db="EMBL/GenBank/DDBJ databases">
        <authorList>
            <person name="McGinnis J.M."/>
            <person name="Wolfgang W.J."/>
        </authorList>
    </citation>
    <scope>NUCLEOTIDE SEQUENCE [LARGE SCALE GENOMIC DNA]</scope>
    <source>
        <strain evidence="9 11">JCM 14014</strain>
    </source>
</reference>
<evidence type="ECO:0000313" key="10">
    <source>
        <dbReference type="EMBL" id="SFA55403.1"/>
    </source>
</evidence>
<dbReference type="SUPFAM" id="SSF52833">
    <property type="entry name" value="Thioredoxin-like"/>
    <property type="match status" value="1"/>
</dbReference>
<dbReference type="GO" id="GO:0034599">
    <property type="term" value="P:cellular response to oxidative stress"/>
    <property type="evidence" value="ECO:0007669"/>
    <property type="project" value="TreeGrafter"/>
</dbReference>
<dbReference type="PROSITE" id="PS51354">
    <property type="entry name" value="GLUTAREDOXIN_2"/>
    <property type="match status" value="1"/>
</dbReference>
<comment type="similarity">
    <text evidence="2 7">Belongs to the glutaredoxin family.</text>
</comment>
<evidence type="ECO:0000256" key="4">
    <source>
        <dbReference type="ARBA" id="ARBA00022982"/>
    </source>
</evidence>
<dbReference type="eggNOG" id="COG0695">
    <property type="taxonomic scope" value="Bacteria"/>
</dbReference>
<dbReference type="GO" id="GO:0005737">
    <property type="term" value="C:cytoplasm"/>
    <property type="evidence" value="ECO:0007669"/>
    <property type="project" value="TreeGrafter"/>
</dbReference>
<dbReference type="PANTHER" id="PTHR45694:SF18">
    <property type="entry name" value="GLUTAREDOXIN-1-RELATED"/>
    <property type="match status" value="1"/>
</dbReference>
<dbReference type="InterPro" id="IPR002109">
    <property type="entry name" value="Glutaredoxin"/>
</dbReference>
<evidence type="ECO:0000313" key="12">
    <source>
        <dbReference type="Proteomes" id="UP000182312"/>
    </source>
</evidence>
<keyword evidence="6 7" id="KW-0676">Redox-active center</keyword>